<feature type="signal peptide" evidence="1">
    <location>
        <begin position="1"/>
        <end position="19"/>
    </location>
</feature>
<dbReference type="Pfam" id="PF12543">
    <property type="entry name" value="DUF3738"/>
    <property type="match status" value="1"/>
</dbReference>
<protein>
    <recommendedName>
        <fullName evidence="3">Peptidase M56, BlaR1</fullName>
    </recommendedName>
</protein>
<dbReference type="HOGENOM" id="CLU_079080_0_0_0"/>
<dbReference type="InParanoid" id="Q020C7"/>
<dbReference type="InterPro" id="IPR017801">
    <property type="entry name" value="DUF3738"/>
</dbReference>
<dbReference type="STRING" id="234267.Acid_3768"/>
<evidence type="ECO:0000256" key="1">
    <source>
        <dbReference type="SAM" id="SignalP"/>
    </source>
</evidence>
<dbReference type="EMBL" id="CP000473">
    <property type="protein sequence ID" value="ABJ84738.1"/>
    <property type="molecule type" value="Genomic_DNA"/>
</dbReference>
<organism evidence="2">
    <name type="scientific">Solibacter usitatus (strain Ellin6076)</name>
    <dbReference type="NCBI Taxonomy" id="234267"/>
    <lineage>
        <taxon>Bacteria</taxon>
        <taxon>Pseudomonadati</taxon>
        <taxon>Acidobacteriota</taxon>
        <taxon>Terriglobia</taxon>
        <taxon>Bryobacterales</taxon>
        <taxon>Solibacteraceae</taxon>
        <taxon>Candidatus Solibacter</taxon>
    </lineage>
</organism>
<reference evidence="2" key="1">
    <citation type="submission" date="2006-10" db="EMBL/GenBank/DDBJ databases">
        <title>Complete sequence of Solibacter usitatus Ellin6076.</title>
        <authorList>
            <consortium name="US DOE Joint Genome Institute"/>
            <person name="Copeland A."/>
            <person name="Lucas S."/>
            <person name="Lapidus A."/>
            <person name="Barry K."/>
            <person name="Detter J.C."/>
            <person name="Glavina del Rio T."/>
            <person name="Hammon N."/>
            <person name="Israni S."/>
            <person name="Dalin E."/>
            <person name="Tice H."/>
            <person name="Pitluck S."/>
            <person name="Thompson L.S."/>
            <person name="Brettin T."/>
            <person name="Bruce D."/>
            <person name="Han C."/>
            <person name="Tapia R."/>
            <person name="Gilna P."/>
            <person name="Schmutz J."/>
            <person name="Larimer F."/>
            <person name="Land M."/>
            <person name="Hauser L."/>
            <person name="Kyrpides N."/>
            <person name="Mikhailova N."/>
            <person name="Janssen P.H."/>
            <person name="Kuske C.R."/>
            <person name="Richardson P."/>
        </authorList>
    </citation>
    <scope>NUCLEOTIDE SEQUENCE</scope>
    <source>
        <strain evidence="2">Ellin6076</strain>
    </source>
</reference>
<evidence type="ECO:0000313" key="2">
    <source>
        <dbReference type="EMBL" id="ABJ84738.1"/>
    </source>
</evidence>
<dbReference type="AlphaFoldDB" id="Q020C7"/>
<sequence precursor="true">MKVFPGVAALLLWHCASFAQSFEVASVKPSRQTLGRDFNKAVVFGASSVTGRNVTLKNLIVAAYNVQPHQVFGGPKWLDDSEYDLDAKADGPVAKEQLRLMLRALLAERFRLALHRETKELHVYELVVDKGGPKIHAAKEPAGPGARSLEQLANLISVQLTIPEPTDPGKPSIASGAPIPVIDKTGLTGVYEITYELRPEPGMDMFKLWQQVLQGQLGLKLESRKAPVEVLILDNADRIPVAN</sequence>
<proteinExistence type="predicted"/>
<feature type="chain" id="PRO_5004163561" description="Peptidase M56, BlaR1" evidence="1">
    <location>
        <begin position="20"/>
        <end position="243"/>
    </location>
</feature>
<accession>Q020C7</accession>
<dbReference type="NCBIfam" id="TIGR03435">
    <property type="entry name" value="Soli_TIGR03435"/>
    <property type="match status" value="1"/>
</dbReference>
<evidence type="ECO:0008006" key="3">
    <source>
        <dbReference type="Google" id="ProtNLM"/>
    </source>
</evidence>
<name>Q020C7_SOLUE</name>
<dbReference type="eggNOG" id="COG4219">
    <property type="taxonomic scope" value="Bacteria"/>
</dbReference>
<gene>
    <name evidence="2" type="ordered locus">Acid_3768</name>
</gene>
<dbReference type="KEGG" id="sus:Acid_3768"/>
<keyword evidence="1" id="KW-0732">Signal</keyword>